<evidence type="ECO:0000313" key="2">
    <source>
        <dbReference type="Proteomes" id="UP000505247"/>
    </source>
</evidence>
<sequence length="246" mass="26756">MPKKIAPSQGLPYGWETGENHWGGPVSDSQVFIDTFIFPVLQSLTFAAPPPNAINGHSYSVAPNPTGAWLGHAGDVATYVENAWVFNKPKLGWRAYALSYNKFVWYNGTTWVEEASGDDPVNPNPDPSIKPKWYDIGVTVSDSMNKNEPILHLPIMDPMMLPANMQGSSFDMADGASTVYYQFRVQRNGSNVGTMTVEIGGFAATMTTVGGSPVSFAAGDRITIRAQDVPVAEMKNFGFVIRLGIM</sequence>
<dbReference type="InterPro" id="IPR021251">
    <property type="entry name" value="DUF2793"/>
</dbReference>
<keyword evidence="2" id="KW-1185">Reference proteome</keyword>
<reference evidence="1 2" key="1">
    <citation type="submission" date="2020-06" db="EMBL/GenBank/DDBJ databases">
        <title>Complete Genome Sequence of Salmonella phage SAP012.</title>
        <authorList>
            <person name="Shahin K."/>
            <person name="Soleimani-Delfan A."/>
            <person name="Barazandeh M."/>
            <person name="Komijani Majid."/>
            <person name="Bao H."/>
            <person name="Zhang L."/>
            <person name="Wang R."/>
        </authorList>
    </citation>
    <scope>NUCLEOTIDE SEQUENCE [LARGE SCALE GENOMIC DNA]</scope>
</reference>
<organism evidence="1 2">
    <name type="scientific">Salmonella phage SAP012</name>
    <dbReference type="NCBI Taxonomy" id="2742114"/>
    <lineage>
        <taxon>Viruses</taxon>
        <taxon>Duplodnaviria</taxon>
        <taxon>Heunggongvirae</taxon>
        <taxon>Uroviricota</taxon>
        <taxon>Caudoviricetes</taxon>
        <taxon>Casjensviridae</taxon>
        <taxon>Zhonglingvirus</taxon>
        <taxon>Zhonglingvirus SAP012</taxon>
    </lineage>
</organism>
<evidence type="ECO:0000313" key="1">
    <source>
        <dbReference type="EMBL" id="BCG45206.1"/>
    </source>
</evidence>
<dbReference type="GeneID" id="62682395"/>
<dbReference type="RefSeq" id="YP_009999763.1">
    <property type="nucleotide sequence ID" value="NC_053008.1"/>
</dbReference>
<proteinExistence type="predicted"/>
<accession>A0A6J4EJB0</accession>
<dbReference type="Pfam" id="PF10983">
    <property type="entry name" value="DUF2793"/>
    <property type="match status" value="1"/>
</dbReference>
<dbReference type="KEGG" id="vg:62682395"/>
<dbReference type="Proteomes" id="UP000505247">
    <property type="component" value="Segment"/>
</dbReference>
<protein>
    <submittedName>
        <fullName evidence="1">Tail fiber protein</fullName>
    </submittedName>
</protein>
<name>A0A6J4EJB0_9CAUD</name>
<dbReference type="EMBL" id="LC553736">
    <property type="protein sequence ID" value="BCG45206.1"/>
    <property type="molecule type" value="Genomic_DNA"/>
</dbReference>